<evidence type="ECO:0008006" key="4">
    <source>
        <dbReference type="Google" id="ProtNLM"/>
    </source>
</evidence>
<dbReference type="AlphaFoldDB" id="H1HL86"/>
<feature type="transmembrane region" description="Helical" evidence="1">
    <location>
        <begin position="117"/>
        <end position="134"/>
    </location>
</feature>
<feature type="transmembrane region" description="Helical" evidence="1">
    <location>
        <begin position="169"/>
        <end position="202"/>
    </location>
</feature>
<keyword evidence="1" id="KW-0472">Membrane</keyword>
<dbReference type="RefSeq" id="WP_008564741.1">
    <property type="nucleotide sequence ID" value="NZ_JH594502.1"/>
</dbReference>
<reference evidence="2 3" key="1">
    <citation type="submission" date="2011-12" db="EMBL/GenBank/DDBJ databases">
        <title>The Genome Sequence of Prevotella maculosa OT 289.</title>
        <authorList>
            <consortium name="The Broad Institute Genome Sequencing Platform"/>
            <person name="Earl A."/>
            <person name="Ward D."/>
            <person name="Feldgarden M."/>
            <person name="Gevers D."/>
            <person name="Izard J."/>
            <person name="Blanton J.M."/>
            <person name="Mathney J."/>
            <person name="Tanner A.C."/>
            <person name="Dewhirst F.E."/>
            <person name="Young S.K."/>
            <person name="Zeng Q."/>
            <person name="Gargeya S."/>
            <person name="Fitzgerald M."/>
            <person name="Haas B."/>
            <person name="Abouelleil A."/>
            <person name="Alvarado L."/>
            <person name="Arachchi H.M."/>
            <person name="Berlin A."/>
            <person name="Chapman S.B."/>
            <person name="Gearin G."/>
            <person name="Goldberg J."/>
            <person name="Griggs A."/>
            <person name="Gujja S."/>
            <person name="Hansen M."/>
            <person name="Heiman D."/>
            <person name="Howarth C."/>
            <person name="Larimer J."/>
            <person name="Lui A."/>
            <person name="MacDonald P.J.P."/>
            <person name="McCowen C."/>
            <person name="Montmayeur A."/>
            <person name="Murphy C."/>
            <person name="Neiman D."/>
            <person name="Pearson M."/>
            <person name="Priest M."/>
            <person name="Roberts A."/>
            <person name="Saif S."/>
            <person name="Shea T."/>
            <person name="Sisk P."/>
            <person name="Stolte C."/>
            <person name="Sykes S."/>
            <person name="Wortman J."/>
            <person name="Nusbaum C."/>
            <person name="Birren B."/>
        </authorList>
    </citation>
    <scope>NUCLEOTIDE SEQUENCE [LARGE SCALE GENOMIC DNA]</scope>
    <source>
        <strain evidence="2 3">OT 289</strain>
    </source>
</reference>
<dbReference type="PATRIC" id="fig|999422.3.peg.954"/>
<keyword evidence="1" id="KW-1133">Transmembrane helix</keyword>
<feature type="transmembrane region" description="Helical" evidence="1">
    <location>
        <begin position="15"/>
        <end position="38"/>
    </location>
</feature>
<organism evidence="2 3">
    <name type="scientific">Segatella maculosa OT 289</name>
    <dbReference type="NCBI Taxonomy" id="999422"/>
    <lineage>
        <taxon>Bacteria</taxon>
        <taxon>Pseudomonadati</taxon>
        <taxon>Bacteroidota</taxon>
        <taxon>Bacteroidia</taxon>
        <taxon>Bacteroidales</taxon>
        <taxon>Prevotellaceae</taxon>
        <taxon>Segatella</taxon>
    </lineage>
</organism>
<feature type="transmembrane region" description="Helical" evidence="1">
    <location>
        <begin position="276"/>
        <end position="295"/>
    </location>
</feature>
<dbReference type="HOGENOM" id="CLU_030254_0_0_10"/>
<protein>
    <recommendedName>
        <fullName evidence="4">Glycosyltransferase RgtA/B/C/D-like domain-containing protein</fullName>
    </recommendedName>
</protein>
<evidence type="ECO:0000256" key="1">
    <source>
        <dbReference type="SAM" id="Phobius"/>
    </source>
</evidence>
<keyword evidence="1" id="KW-0812">Transmembrane</keyword>
<feature type="transmembrane region" description="Helical" evidence="1">
    <location>
        <begin position="214"/>
        <end position="234"/>
    </location>
</feature>
<comment type="caution">
    <text evidence="2">The sequence shown here is derived from an EMBL/GenBank/DDBJ whole genome shotgun (WGS) entry which is preliminary data.</text>
</comment>
<dbReference type="Proteomes" id="UP000003167">
    <property type="component" value="Unassembled WGS sequence"/>
</dbReference>
<accession>H1HL86</accession>
<proteinExistence type="predicted"/>
<gene>
    <name evidence="2" type="ORF">HMPREF9944_00930</name>
</gene>
<dbReference type="EMBL" id="AGEK01000018">
    <property type="protein sequence ID" value="EHO72218.1"/>
    <property type="molecule type" value="Genomic_DNA"/>
</dbReference>
<feature type="transmembrane region" description="Helical" evidence="1">
    <location>
        <begin position="74"/>
        <end position="105"/>
    </location>
</feature>
<feature type="transmembrane region" description="Helical" evidence="1">
    <location>
        <begin position="359"/>
        <end position="377"/>
    </location>
</feature>
<evidence type="ECO:0000313" key="3">
    <source>
        <dbReference type="Proteomes" id="UP000003167"/>
    </source>
</evidence>
<name>H1HL86_9BACT</name>
<sequence>MLTTSSIQQVTKREILIIAAIAFVAVTIFSTSSFLYPFNSWVDANCMFTVGKSVFCGKVPYRDLMDHKGLLLHLIYGIGSLISFRSFFGVYVLELIAGFVFLLYSYKALLLFTDRKILYYVPLLALGVYSAWSFEQGASAEEFCLPFLSMGLYIGLKSEKVGGLTGKDAFLLGFLASCVFWIKYTIVGLFIGPPLYYLFFYVRNKDYAGLLRSAAFFLMGLIPLSLGVVCYFAFNHALADMWTVYFYDNIFHYGTTSEYHGSLPRVVHNELVGVKLILYNPVLVCMFIGSLIVLLSQKNKRLLCCCGVCFLSAYVPLFVGNPIRYYVLPLVIFAPFSLLMVRSWCSRSKILQAGNNKRFLYPAFLSIALVLGIFIKFDTTRGLLSNGMDNPTFKIRNIIMERRETPPVMIEYGIMDIGVYTVCGSIPECKNFCHLNLNLSDEMEVQNKYIEKEQPLYIISNRILTFNGYKRVSFDADGKPYFVYRLNAL</sequence>
<evidence type="ECO:0000313" key="2">
    <source>
        <dbReference type="EMBL" id="EHO72218.1"/>
    </source>
</evidence>
<feature type="transmembrane region" description="Helical" evidence="1">
    <location>
        <begin position="302"/>
        <end position="319"/>
    </location>
</feature>
<dbReference type="STRING" id="999422.HMPREF9944_00930"/>
<feature type="transmembrane region" description="Helical" evidence="1">
    <location>
        <begin position="325"/>
        <end position="345"/>
    </location>
</feature>
<dbReference type="OrthoDB" id="5056808at2"/>
<keyword evidence="3" id="KW-1185">Reference proteome</keyword>